<dbReference type="SUPFAM" id="SSF55718">
    <property type="entry name" value="SCP-like"/>
    <property type="match status" value="1"/>
</dbReference>
<feature type="domain" description="SCP2" evidence="1">
    <location>
        <begin position="16"/>
        <end position="102"/>
    </location>
</feature>
<dbReference type="InterPro" id="IPR036527">
    <property type="entry name" value="SCP2_sterol-bd_dom_sf"/>
</dbReference>
<dbReference type="EMBL" id="JACHHT010000002">
    <property type="protein sequence ID" value="MBB6521801.1"/>
    <property type="molecule type" value="Genomic_DNA"/>
</dbReference>
<dbReference type="Proteomes" id="UP000528457">
    <property type="component" value="Unassembled WGS sequence"/>
</dbReference>
<dbReference type="AlphaFoldDB" id="A0A7X0JUU5"/>
<gene>
    <name evidence="2" type="ORF">HNR48_002086</name>
</gene>
<dbReference type="InterPro" id="IPR003033">
    <property type="entry name" value="SCP2_sterol-bd_dom"/>
</dbReference>
<reference evidence="2 3" key="1">
    <citation type="submission" date="2020-08" db="EMBL/GenBank/DDBJ databases">
        <title>Genomic Encyclopedia of Type Strains, Phase IV (KMG-IV): sequencing the most valuable type-strain genomes for metagenomic binning, comparative biology and taxonomic classification.</title>
        <authorList>
            <person name="Goeker M."/>
        </authorList>
    </citation>
    <scope>NUCLEOTIDE SEQUENCE [LARGE SCALE GENOMIC DNA]</scope>
    <source>
        <strain evidence="2 3">DSM 22368</strain>
    </source>
</reference>
<protein>
    <submittedName>
        <fullName evidence="2">Putative sterol carrier protein</fullName>
    </submittedName>
</protein>
<sequence length="114" mass="12703">MHPLDGLREQLFENFNREAAADMSEVVQFDISDAGNYFLVIDHGNCDIQDGEHDSPSVSISMDSETLLDIMAGKFSGMQAFMFGKVKADGDQRLAAMIDSLFVHQRTNKSVEKQ</sequence>
<name>A0A7X0JUU5_9GAMM</name>
<dbReference type="InParanoid" id="A0A7X0JUU5"/>
<comment type="caution">
    <text evidence="2">The sequence shown here is derived from an EMBL/GenBank/DDBJ whole genome shotgun (WGS) entry which is preliminary data.</text>
</comment>
<accession>A0A7X0JUU5</accession>
<keyword evidence="3" id="KW-1185">Reference proteome</keyword>
<proteinExistence type="predicted"/>
<evidence type="ECO:0000313" key="2">
    <source>
        <dbReference type="EMBL" id="MBB6521801.1"/>
    </source>
</evidence>
<evidence type="ECO:0000259" key="1">
    <source>
        <dbReference type="Pfam" id="PF02036"/>
    </source>
</evidence>
<dbReference type="Pfam" id="PF02036">
    <property type="entry name" value="SCP2"/>
    <property type="match status" value="1"/>
</dbReference>
<dbReference type="RefSeq" id="WP_166844804.1">
    <property type="nucleotide sequence ID" value="NZ_JAAONY010000002.1"/>
</dbReference>
<organism evidence="2 3">
    <name type="scientific">Pseudoteredinibacter isoporae</name>
    <dbReference type="NCBI Taxonomy" id="570281"/>
    <lineage>
        <taxon>Bacteria</taxon>
        <taxon>Pseudomonadati</taxon>
        <taxon>Pseudomonadota</taxon>
        <taxon>Gammaproteobacteria</taxon>
        <taxon>Cellvibrionales</taxon>
        <taxon>Cellvibrionaceae</taxon>
        <taxon>Pseudoteredinibacter</taxon>
    </lineage>
</organism>
<dbReference type="Gene3D" id="3.30.1050.10">
    <property type="entry name" value="SCP2 sterol-binding domain"/>
    <property type="match status" value="1"/>
</dbReference>
<evidence type="ECO:0000313" key="3">
    <source>
        <dbReference type="Proteomes" id="UP000528457"/>
    </source>
</evidence>